<name>A0A370TJ91_9HELO</name>
<reference evidence="2 3" key="1">
    <citation type="journal article" date="2018" name="IMA Fungus">
        <title>IMA Genome-F 9: Draft genome sequence of Annulohypoxylon stygium, Aspergillus mulundensis, Berkeleyomyces basicola (syn. Thielaviopsis basicola), Ceratocystis smalleyi, two Cercospora beticola strains, Coleophoma cylindrospora, Fusarium fracticaudum, Phialophora cf. hyalina, and Morchella septimelata.</title>
        <authorList>
            <person name="Wingfield B.D."/>
            <person name="Bills G.F."/>
            <person name="Dong Y."/>
            <person name="Huang W."/>
            <person name="Nel W.J."/>
            <person name="Swalarsk-Parry B.S."/>
            <person name="Vaghefi N."/>
            <person name="Wilken P.M."/>
            <person name="An Z."/>
            <person name="de Beer Z.W."/>
            <person name="De Vos L."/>
            <person name="Chen L."/>
            <person name="Duong T.A."/>
            <person name="Gao Y."/>
            <person name="Hammerbacher A."/>
            <person name="Kikkert J.R."/>
            <person name="Li Y."/>
            <person name="Li H."/>
            <person name="Li K."/>
            <person name="Li Q."/>
            <person name="Liu X."/>
            <person name="Ma X."/>
            <person name="Naidoo K."/>
            <person name="Pethybridge S.J."/>
            <person name="Sun J."/>
            <person name="Steenkamp E.T."/>
            <person name="van der Nest M.A."/>
            <person name="van Wyk S."/>
            <person name="Wingfield M.J."/>
            <person name="Xiong C."/>
            <person name="Yue Q."/>
            <person name="Zhang X."/>
        </authorList>
    </citation>
    <scope>NUCLEOTIDE SEQUENCE [LARGE SCALE GENOMIC DNA]</scope>
    <source>
        <strain evidence="2 3">BP 5553</strain>
    </source>
</reference>
<dbReference type="GO" id="GO:0046578">
    <property type="term" value="P:regulation of Ras protein signal transduction"/>
    <property type="evidence" value="ECO:0007669"/>
    <property type="project" value="TreeGrafter"/>
</dbReference>
<evidence type="ECO:0000313" key="2">
    <source>
        <dbReference type="EMBL" id="RDL35418.1"/>
    </source>
</evidence>
<dbReference type="Pfam" id="PF01161">
    <property type="entry name" value="PBP"/>
    <property type="match status" value="1"/>
</dbReference>
<dbReference type="GO" id="GO:0005543">
    <property type="term" value="F:phospholipid binding"/>
    <property type="evidence" value="ECO:0007669"/>
    <property type="project" value="TreeGrafter"/>
</dbReference>
<comment type="caution">
    <text evidence="2">The sequence shown here is derived from an EMBL/GenBank/DDBJ whole genome shotgun (WGS) entry which is preliminary data.</text>
</comment>
<dbReference type="OrthoDB" id="2506647at2759"/>
<keyword evidence="3" id="KW-1185">Reference proteome</keyword>
<dbReference type="Proteomes" id="UP000254866">
    <property type="component" value="Unassembled WGS sequence"/>
</dbReference>
<dbReference type="AlphaFoldDB" id="A0A370TJ91"/>
<dbReference type="EMBL" id="NPIC01000006">
    <property type="protein sequence ID" value="RDL35418.1"/>
    <property type="molecule type" value="Genomic_DNA"/>
</dbReference>
<accession>A0A370TJ91</accession>
<dbReference type="SUPFAM" id="SSF49777">
    <property type="entry name" value="PEBP-like"/>
    <property type="match status" value="1"/>
</dbReference>
<organism evidence="2 3">
    <name type="scientific">Venustampulla echinocandica</name>
    <dbReference type="NCBI Taxonomy" id="2656787"/>
    <lineage>
        <taxon>Eukaryota</taxon>
        <taxon>Fungi</taxon>
        <taxon>Dikarya</taxon>
        <taxon>Ascomycota</taxon>
        <taxon>Pezizomycotina</taxon>
        <taxon>Leotiomycetes</taxon>
        <taxon>Helotiales</taxon>
        <taxon>Pleuroascaceae</taxon>
        <taxon>Venustampulla</taxon>
    </lineage>
</organism>
<proteinExistence type="predicted"/>
<evidence type="ECO:0000313" key="3">
    <source>
        <dbReference type="Proteomes" id="UP000254866"/>
    </source>
</evidence>
<dbReference type="Gene3D" id="3.90.280.10">
    <property type="entry name" value="PEBP-like"/>
    <property type="match status" value="1"/>
</dbReference>
<dbReference type="InterPro" id="IPR035810">
    <property type="entry name" value="PEBP_euk"/>
</dbReference>
<dbReference type="PANTHER" id="PTHR11362:SF141">
    <property type="entry name" value="PHOSPHATIDYLETHANOLAMINE-BINDING PROTEIN"/>
    <property type="match status" value="1"/>
</dbReference>
<dbReference type="GO" id="GO:0030414">
    <property type="term" value="F:peptidase inhibitor activity"/>
    <property type="evidence" value="ECO:0007669"/>
    <property type="project" value="TreeGrafter"/>
</dbReference>
<dbReference type="GeneID" id="43600198"/>
<dbReference type="InterPro" id="IPR008914">
    <property type="entry name" value="PEBP"/>
</dbReference>
<dbReference type="GO" id="GO:0030162">
    <property type="term" value="P:regulation of proteolysis"/>
    <property type="evidence" value="ECO:0007669"/>
    <property type="project" value="TreeGrafter"/>
</dbReference>
<feature type="chain" id="PRO_5017009584" description="PEBP-like protein" evidence="1">
    <location>
        <begin position="18"/>
        <end position="239"/>
    </location>
</feature>
<dbReference type="CDD" id="cd00866">
    <property type="entry name" value="PEBP_euk"/>
    <property type="match status" value="1"/>
</dbReference>
<dbReference type="RefSeq" id="XP_031868241.1">
    <property type="nucleotide sequence ID" value="XM_032015972.1"/>
</dbReference>
<feature type="signal peptide" evidence="1">
    <location>
        <begin position="1"/>
        <end position="17"/>
    </location>
</feature>
<dbReference type="PANTHER" id="PTHR11362">
    <property type="entry name" value="PHOSPHATIDYLETHANOLAMINE-BINDING PROTEIN"/>
    <property type="match status" value="1"/>
</dbReference>
<evidence type="ECO:0008006" key="4">
    <source>
        <dbReference type="Google" id="ProtNLM"/>
    </source>
</evidence>
<sequence>MLTSCLMAVAIASTATAFTPPGAQPVSTKNLTVAFGNTLAINGMNLPRDATGSAPSLGTAEKLTGTYAILMVDLDIPPAMEGGATSQLLHWMQTGLESANTSTTIAGTKVFELVNPSKASPVAAYRQPNPPNRNPVSHRYTQFLVNTTGNTAALASLTQAGATIRNFSAANVIKSAGVDVAAGNWFNVTNANATGAGTNGASQTNSTSQAAAGGAVRMTGNSGAALAGLWLLVAAVAIL</sequence>
<keyword evidence="1" id="KW-0732">Signal</keyword>
<dbReference type="InterPro" id="IPR036610">
    <property type="entry name" value="PEBP-like_sf"/>
</dbReference>
<gene>
    <name evidence="2" type="ORF">BP5553_07349</name>
</gene>
<evidence type="ECO:0000256" key="1">
    <source>
        <dbReference type="SAM" id="SignalP"/>
    </source>
</evidence>
<dbReference type="STRING" id="2656787.A0A370TJ91"/>
<protein>
    <recommendedName>
        <fullName evidence="4">PEBP-like protein</fullName>
    </recommendedName>
</protein>